<accession>A0A1I6EAW8</accession>
<name>A0A1I6EAW8_9RHOB</name>
<dbReference type="Proteomes" id="UP000199302">
    <property type="component" value="Unassembled WGS sequence"/>
</dbReference>
<dbReference type="AlphaFoldDB" id="A0A1I6EAW8"/>
<keyword evidence="1" id="KW-0472">Membrane</keyword>
<proteinExistence type="predicted"/>
<dbReference type="STRING" id="871652.SAMN04515673_10948"/>
<dbReference type="OrthoDB" id="7851333at2"/>
<keyword evidence="1" id="KW-0812">Transmembrane</keyword>
<evidence type="ECO:0000313" key="2">
    <source>
        <dbReference type="EMBL" id="SFR14880.1"/>
    </source>
</evidence>
<sequence>MFRPEAMAQIKRWREVLAGTALVVLGLFWAIGRVGLLSWVGWGLVLLGVALGFAGIQRARFFRATGGPGVVDLDEGQVTYLGPVSGGAVALRSLSRLDLDPSGHPAQWVLYQPGQPALHIPVNATGAEALFDAFATLPGLRTERMLAELKAGRGRVVTIWTATHYRLH</sequence>
<feature type="transmembrane region" description="Helical" evidence="1">
    <location>
        <begin position="12"/>
        <end position="31"/>
    </location>
</feature>
<evidence type="ECO:0000313" key="3">
    <source>
        <dbReference type="Proteomes" id="UP000199302"/>
    </source>
</evidence>
<protein>
    <submittedName>
        <fullName evidence="2">Uncharacterized protein</fullName>
    </submittedName>
</protein>
<dbReference type="EMBL" id="FOYI01000009">
    <property type="protein sequence ID" value="SFR14880.1"/>
    <property type="molecule type" value="Genomic_DNA"/>
</dbReference>
<dbReference type="RefSeq" id="WP_092081622.1">
    <property type="nucleotide sequence ID" value="NZ_FOYI01000009.1"/>
</dbReference>
<evidence type="ECO:0000256" key="1">
    <source>
        <dbReference type="SAM" id="Phobius"/>
    </source>
</evidence>
<feature type="transmembrane region" description="Helical" evidence="1">
    <location>
        <begin position="37"/>
        <end position="56"/>
    </location>
</feature>
<reference evidence="2 3" key="1">
    <citation type="submission" date="2016-10" db="EMBL/GenBank/DDBJ databases">
        <authorList>
            <person name="de Groot N.N."/>
        </authorList>
    </citation>
    <scope>NUCLEOTIDE SEQUENCE [LARGE SCALE GENOMIC DNA]</scope>
    <source>
        <strain evidence="3">KMM 9023,NRIC 0796,JCM 17311,KCTC 23692</strain>
    </source>
</reference>
<organism evidence="2 3">
    <name type="scientific">Poseidonocella sedimentorum</name>
    <dbReference type="NCBI Taxonomy" id="871652"/>
    <lineage>
        <taxon>Bacteria</taxon>
        <taxon>Pseudomonadati</taxon>
        <taxon>Pseudomonadota</taxon>
        <taxon>Alphaproteobacteria</taxon>
        <taxon>Rhodobacterales</taxon>
        <taxon>Roseobacteraceae</taxon>
        <taxon>Poseidonocella</taxon>
    </lineage>
</organism>
<gene>
    <name evidence="2" type="ORF">SAMN04515673_10948</name>
</gene>
<keyword evidence="1" id="KW-1133">Transmembrane helix</keyword>
<keyword evidence="3" id="KW-1185">Reference proteome</keyword>